<feature type="region of interest" description="Disordered" evidence="10">
    <location>
        <begin position="206"/>
        <end position="232"/>
    </location>
</feature>
<keyword evidence="4" id="KW-0805">Transcription regulation</keyword>
<evidence type="ECO:0000259" key="11">
    <source>
        <dbReference type="SMART" id="SM00385"/>
    </source>
</evidence>
<dbReference type="FunFam" id="1.10.472.10:FF:000076">
    <property type="entry name" value="RNA polymerase II holoenzyme cyclin-like subunit"/>
    <property type="match status" value="1"/>
</dbReference>
<dbReference type="Proteomes" id="UP000467700">
    <property type="component" value="Unassembled WGS sequence"/>
</dbReference>
<evidence type="ECO:0000256" key="7">
    <source>
        <dbReference type="ARBA" id="ARBA00023163"/>
    </source>
</evidence>
<evidence type="ECO:0000313" key="13">
    <source>
        <dbReference type="Proteomes" id="UP000467700"/>
    </source>
</evidence>
<evidence type="ECO:0000256" key="5">
    <source>
        <dbReference type="ARBA" id="ARBA00023127"/>
    </source>
</evidence>
<evidence type="ECO:0000256" key="8">
    <source>
        <dbReference type="ARBA" id="ARBA00023242"/>
    </source>
</evidence>
<evidence type="ECO:0000256" key="2">
    <source>
        <dbReference type="ARBA" id="ARBA00008638"/>
    </source>
</evidence>
<dbReference type="InterPro" id="IPR036915">
    <property type="entry name" value="Cyclin-like_sf"/>
</dbReference>
<dbReference type="InterPro" id="IPR006671">
    <property type="entry name" value="Cyclin_N"/>
</dbReference>
<name>A0A8S0XRK1_CYCAE</name>
<dbReference type="InterPro" id="IPR043198">
    <property type="entry name" value="Cyclin/Ssn8"/>
</dbReference>
<evidence type="ECO:0000256" key="6">
    <source>
        <dbReference type="ARBA" id="ARBA00023159"/>
    </source>
</evidence>
<keyword evidence="7" id="KW-0804">Transcription</keyword>
<accession>A0A8S0XRK1</accession>
<keyword evidence="13" id="KW-1185">Reference proteome</keyword>
<reference evidence="12 13" key="1">
    <citation type="submission" date="2020-01" db="EMBL/GenBank/DDBJ databases">
        <authorList>
            <person name="Gupta K D."/>
        </authorList>
    </citation>
    <scope>NUCLEOTIDE SEQUENCE [LARGE SCALE GENOMIC DNA]</scope>
</reference>
<organism evidence="12 13">
    <name type="scientific">Cyclocybe aegerita</name>
    <name type="common">Black poplar mushroom</name>
    <name type="synonym">Agrocybe aegerita</name>
    <dbReference type="NCBI Taxonomy" id="1973307"/>
    <lineage>
        <taxon>Eukaryota</taxon>
        <taxon>Fungi</taxon>
        <taxon>Dikarya</taxon>
        <taxon>Basidiomycota</taxon>
        <taxon>Agaricomycotina</taxon>
        <taxon>Agaricomycetes</taxon>
        <taxon>Agaricomycetidae</taxon>
        <taxon>Agaricales</taxon>
        <taxon>Agaricineae</taxon>
        <taxon>Bolbitiaceae</taxon>
        <taxon>Cyclocybe</taxon>
    </lineage>
</organism>
<dbReference type="Gene3D" id="1.10.472.10">
    <property type="entry name" value="Cyclin-like"/>
    <property type="match status" value="2"/>
</dbReference>
<dbReference type="GO" id="GO:0016538">
    <property type="term" value="F:cyclin-dependent protein serine/threonine kinase regulator activity"/>
    <property type="evidence" value="ECO:0007669"/>
    <property type="project" value="InterPro"/>
</dbReference>
<evidence type="ECO:0000313" key="12">
    <source>
        <dbReference type="EMBL" id="CAA7263927.1"/>
    </source>
</evidence>
<keyword evidence="8" id="KW-0539">Nucleus</keyword>
<dbReference type="CDD" id="cd20513">
    <property type="entry name" value="CYCLIN_CCNC_rpt1"/>
    <property type="match status" value="1"/>
</dbReference>
<keyword evidence="6" id="KW-0010">Activator</keyword>
<dbReference type="GO" id="GO:0005634">
    <property type="term" value="C:nucleus"/>
    <property type="evidence" value="ECO:0007669"/>
    <property type="project" value="UniProtKB-SubCell"/>
</dbReference>
<evidence type="ECO:0000256" key="9">
    <source>
        <dbReference type="RuleBase" id="RU000383"/>
    </source>
</evidence>
<comment type="caution">
    <text evidence="12">The sequence shown here is derived from an EMBL/GenBank/DDBJ whole genome shotgun (WGS) entry which is preliminary data.</text>
</comment>
<gene>
    <name evidence="12" type="ORF">AAE3_LOCUS6136</name>
</gene>
<comment type="subcellular location">
    <subcellularLocation>
        <location evidence="1">Nucleus</location>
    </subcellularLocation>
</comment>
<evidence type="ECO:0000256" key="3">
    <source>
        <dbReference type="ARBA" id="ARBA00022491"/>
    </source>
</evidence>
<keyword evidence="3" id="KW-0678">Repressor</keyword>
<feature type="domain" description="Cyclin-like" evidence="11">
    <location>
        <begin position="86"/>
        <end position="181"/>
    </location>
</feature>
<evidence type="ECO:0000256" key="4">
    <source>
        <dbReference type="ARBA" id="ARBA00023015"/>
    </source>
</evidence>
<keyword evidence="5 9" id="KW-0195">Cyclin</keyword>
<feature type="compositionally biased region" description="Basic and acidic residues" evidence="10">
    <location>
        <begin position="216"/>
        <end position="232"/>
    </location>
</feature>
<sequence>MSRPGIEIPSVRTPMRTPGRLTALLLPNSNFFLYSPILQMATDFWESSYYKRWIVDRVVLKHARDEDLQYIDHPEHLDFLAMYFANLITKLGKKLQFRQRVIATATVFFRRFYLKNSYCETDPFTVLAACCYLAAKAEESPAHIKTVVAESRTVFSQESYNTRSFSLDHAKIAEMEFYLIDDLEGDLIIFHPYRTLLSLCKKETPNHTLSSSAEQGRVHKMETKDKDSGDGRLELTPAALQTAWSIINDTYRSQLCLLHPPHLIAVAAIYLTFILHPTGQPVPTQKSDQDHAKDADPEEPTGASQPRRSSRQASNTCSQRGFLEEDQDPVAFLAHLNVSLPAVASIAQDIISLYALWDRYKEDISPEASKLNCELVDSSGTTSTWAKASGNSSLGQAVDHDAGYVTPAILSSVLQRIRERKWVDATRGSVAVNKRLQRALAAG</sequence>
<feature type="domain" description="Cyclin-like" evidence="11">
    <location>
        <begin position="232"/>
        <end position="338"/>
    </location>
</feature>
<dbReference type="InterPro" id="IPR013763">
    <property type="entry name" value="Cyclin-like_dom"/>
</dbReference>
<dbReference type="OrthoDB" id="10266018at2759"/>
<protein>
    <recommendedName>
        <fullName evidence="11">Cyclin-like domain-containing protein</fullName>
    </recommendedName>
</protein>
<dbReference type="GO" id="GO:0006357">
    <property type="term" value="P:regulation of transcription by RNA polymerase II"/>
    <property type="evidence" value="ECO:0007669"/>
    <property type="project" value="InterPro"/>
</dbReference>
<dbReference type="SMART" id="SM00385">
    <property type="entry name" value="CYCLIN"/>
    <property type="match status" value="2"/>
</dbReference>
<proteinExistence type="inferred from homology"/>
<feature type="compositionally biased region" description="Low complexity" evidence="10">
    <location>
        <begin position="303"/>
        <end position="314"/>
    </location>
</feature>
<dbReference type="EMBL" id="CACVBS010000042">
    <property type="protein sequence ID" value="CAA7263927.1"/>
    <property type="molecule type" value="Genomic_DNA"/>
</dbReference>
<dbReference type="PANTHER" id="PTHR10026">
    <property type="entry name" value="CYCLIN"/>
    <property type="match status" value="1"/>
</dbReference>
<dbReference type="SUPFAM" id="SSF47954">
    <property type="entry name" value="Cyclin-like"/>
    <property type="match status" value="2"/>
</dbReference>
<dbReference type="Pfam" id="PF00134">
    <property type="entry name" value="Cyclin_N"/>
    <property type="match status" value="1"/>
</dbReference>
<comment type="similarity">
    <text evidence="2">Belongs to the cyclin family. Cyclin C subfamily.</text>
</comment>
<feature type="region of interest" description="Disordered" evidence="10">
    <location>
        <begin position="281"/>
        <end position="319"/>
    </location>
</feature>
<evidence type="ECO:0000256" key="1">
    <source>
        <dbReference type="ARBA" id="ARBA00004123"/>
    </source>
</evidence>
<evidence type="ECO:0000256" key="10">
    <source>
        <dbReference type="SAM" id="MobiDB-lite"/>
    </source>
</evidence>
<dbReference type="AlphaFoldDB" id="A0A8S0XRK1"/>